<comment type="caution">
    <text evidence="1">The sequence shown here is derived from an EMBL/GenBank/DDBJ whole genome shotgun (WGS) entry which is preliminary data.</text>
</comment>
<gene>
    <name evidence="1" type="ORF">DPQ33_00580</name>
</gene>
<evidence type="ECO:0000313" key="2">
    <source>
        <dbReference type="Proteomes" id="UP000448292"/>
    </source>
</evidence>
<sequence>MVFQKNCPLVHNGYDVPCVSGCELLKISTSFARFHKVESSLALKFIYIQLFKMSTCYFKMRFSECWLNRHQKIYKSKGI</sequence>
<proteinExistence type="predicted"/>
<dbReference type="Proteomes" id="UP000448292">
    <property type="component" value="Unassembled WGS sequence"/>
</dbReference>
<keyword evidence="2" id="KW-1185">Reference proteome</keyword>
<reference evidence="1 2" key="1">
    <citation type="submission" date="2018-06" db="EMBL/GenBank/DDBJ databases">
        <title>Complete genome of Desulfovibrio indonesiensis P37SLT.</title>
        <authorList>
            <person name="Crispim J.S."/>
            <person name="Vidigal P.M.P."/>
            <person name="Silva L.C.F."/>
            <person name="Laguardia C.N."/>
            <person name="Araujo L.C."/>
            <person name="Dias R.S."/>
            <person name="Sousa M.P."/>
            <person name="Paula S.O."/>
            <person name="Silva C."/>
        </authorList>
    </citation>
    <scope>NUCLEOTIDE SEQUENCE [LARGE SCALE GENOMIC DNA]</scope>
    <source>
        <strain evidence="1 2">P37SLT</strain>
    </source>
</reference>
<organism evidence="1 2">
    <name type="scientific">Oceanidesulfovibrio indonesiensis</name>
    <dbReference type="NCBI Taxonomy" id="54767"/>
    <lineage>
        <taxon>Bacteria</taxon>
        <taxon>Pseudomonadati</taxon>
        <taxon>Thermodesulfobacteriota</taxon>
        <taxon>Desulfovibrionia</taxon>
        <taxon>Desulfovibrionales</taxon>
        <taxon>Desulfovibrionaceae</taxon>
        <taxon>Oceanidesulfovibrio</taxon>
    </lineage>
</organism>
<accession>A0A7M3MIX2</accession>
<evidence type="ECO:0000313" key="1">
    <source>
        <dbReference type="EMBL" id="TVM19767.1"/>
    </source>
</evidence>
<dbReference type="AlphaFoldDB" id="A0A7M3MIX2"/>
<name>A0A7M3MIX2_9BACT</name>
<protein>
    <submittedName>
        <fullName evidence="1">Uncharacterized protein</fullName>
    </submittedName>
</protein>
<dbReference type="EMBL" id="QMIE01000001">
    <property type="protein sequence ID" value="TVM19767.1"/>
    <property type="molecule type" value="Genomic_DNA"/>
</dbReference>